<accession>A0A4R9AKR9</accession>
<dbReference type="RefSeq" id="WP_134556341.1">
    <property type="nucleotide sequence ID" value="NZ_SOHK01000017.1"/>
</dbReference>
<protein>
    <recommendedName>
        <fullName evidence="4">Electron transfer flavoprotein subunit beta</fullName>
    </recommendedName>
</protein>
<dbReference type="PIRSF" id="PIRSF000090">
    <property type="entry name" value="Beta-ETF"/>
    <property type="match status" value="1"/>
</dbReference>
<dbReference type="PANTHER" id="PTHR21294:SF8">
    <property type="entry name" value="ELECTRON TRANSFER FLAVOPROTEIN SUBUNIT BETA"/>
    <property type="match status" value="1"/>
</dbReference>
<sequence>MKIVVLVKQVPDTWGQRALDLQTGRIDRVLGENVVDEINERALEVGLIQQDTMEAEVIVLTMGPGSASDAIKKSLAMGADSAIHINDDLLVGADYMRTAQTIAAALKSVPFDLLIAGDKSTDGGGGVIPAMVSEILGIPHLTHLDSVTIEASKVSGERSNNNGSVRAHATLPAVISVTERSAEPRYPTFRGIMKAKKKPVISENLSSISLDSVSPVSDNETTAVLTVEARAERIGGIKIIDEGDAGNKIAEFLALNRLI</sequence>
<feature type="domain" description="Electron transfer flavoprotein alpha/beta-subunit N-terminal" evidence="8">
    <location>
        <begin position="23"/>
        <end position="212"/>
    </location>
</feature>
<dbReference type="GO" id="GO:0009055">
    <property type="term" value="F:electron transfer activity"/>
    <property type="evidence" value="ECO:0007669"/>
    <property type="project" value="InterPro"/>
</dbReference>
<evidence type="ECO:0000256" key="1">
    <source>
        <dbReference type="ARBA" id="ARBA00001974"/>
    </source>
</evidence>
<evidence type="ECO:0000313" key="9">
    <source>
        <dbReference type="EMBL" id="TFD64254.1"/>
    </source>
</evidence>
<dbReference type="Pfam" id="PF01012">
    <property type="entry name" value="ETF"/>
    <property type="match status" value="1"/>
</dbReference>
<keyword evidence="6" id="KW-0249">Electron transport</keyword>
<dbReference type="InterPro" id="IPR012255">
    <property type="entry name" value="ETF_b"/>
</dbReference>
<comment type="caution">
    <text evidence="9">The sequence shown here is derived from an EMBL/GenBank/DDBJ whole genome shotgun (WGS) entry which is preliminary data.</text>
</comment>
<dbReference type="SMART" id="SM00893">
    <property type="entry name" value="ETF"/>
    <property type="match status" value="1"/>
</dbReference>
<organism evidence="9 10">
    <name type="scientific">Cryobacterium ruanii</name>
    <dbReference type="NCBI Taxonomy" id="1259197"/>
    <lineage>
        <taxon>Bacteria</taxon>
        <taxon>Bacillati</taxon>
        <taxon>Actinomycetota</taxon>
        <taxon>Actinomycetes</taxon>
        <taxon>Micrococcales</taxon>
        <taxon>Microbacteriaceae</taxon>
        <taxon>Cryobacterium</taxon>
    </lineage>
</organism>
<name>A0A4R9AKR9_9MICO</name>
<dbReference type="AlphaFoldDB" id="A0A4R9AKR9"/>
<evidence type="ECO:0000256" key="4">
    <source>
        <dbReference type="ARBA" id="ARBA00016797"/>
    </source>
</evidence>
<evidence type="ECO:0000256" key="7">
    <source>
        <dbReference type="ARBA" id="ARBA00025649"/>
    </source>
</evidence>
<comment type="function">
    <text evidence="7">The electron transfer flavoprotein serves as a specific electron acceptor for other dehydrogenases. It transfers the electrons to the main respiratory chain via ETF-ubiquinone oxidoreductase (ETF dehydrogenase).</text>
</comment>
<dbReference type="SUPFAM" id="SSF52402">
    <property type="entry name" value="Adenine nucleotide alpha hydrolases-like"/>
    <property type="match status" value="1"/>
</dbReference>
<gene>
    <name evidence="9" type="ORF">E3T47_12270</name>
</gene>
<comment type="similarity">
    <text evidence="2">Belongs to the ETF beta-subunit/FixA family.</text>
</comment>
<proteinExistence type="inferred from homology"/>
<dbReference type="Gene3D" id="3.40.50.620">
    <property type="entry name" value="HUPs"/>
    <property type="match status" value="1"/>
</dbReference>
<dbReference type="OrthoDB" id="9804960at2"/>
<evidence type="ECO:0000313" key="10">
    <source>
        <dbReference type="Proteomes" id="UP000298154"/>
    </source>
</evidence>
<dbReference type="CDD" id="cd01714">
    <property type="entry name" value="ETF_beta"/>
    <property type="match status" value="1"/>
</dbReference>
<reference evidence="9 10" key="1">
    <citation type="submission" date="2019-03" db="EMBL/GenBank/DDBJ databases">
        <title>Genomics of glacier-inhabiting Cryobacterium strains.</title>
        <authorList>
            <person name="Liu Q."/>
            <person name="Xin Y.-H."/>
        </authorList>
    </citation>
    <scope>NUCLEOTIDE SEQUENCE [LARGE SCALE GENOMIC DNA]</scope>
    <source>
        <strain evidence="9 10">Sr36</strain>
    </source>
</reference>
<evidence type="ECO:0000256" key="5">
    <source>
        <dbReference type="ARBA" id="ARBA00022448"/>
    </source>
</evidence>
<evidence type="ECO:0000256" key="6">
    <source>
        <dbReference type="ARBA" id="ARBA00022982"/>
    </source>
</evidence>
<dbReference type="InterPro" id="IPR014729">
    <property type="entry name" value="Rossmann-like_a/b/a_fold"/>
</dbReference>
<comment type="cofactor">
    <cofactor evidence="1">
        <name>FAD</name>
        <dbReference type="ChEBI" id="CHEBI:57692"/>
    </cofactor>
</comment>
<dbReference type="GO" id="GO:0005829">
    <property type="term" value="C:cytosol"/>
    <property type="evidence" value="ECO:0007669"/>
    <property type="project" value="TreeGrafter"/>
</dbReference>
<evidence type="ECO:0000256" key="2">
    <source>
        <dbReference type="ARBA" id="ARBA00007557"/>
    </source>
</evidence>
<evidence type="ECO:0000259" key="8">
    <source>
        <dbReference type="SMART" id="SM00893"/>
    </source>
</evidence>
<dbReference type="PANTHER" id="PTHR21294">
    <property type="entry name" value="ELECTRON TRANSFER FLAVOPROTEIN BETA-SUBUNIT"/>
    <property type="match status" value="1"/>
</dbReference>
<keyword evidence="5" id="KW-0813">Transport</keyword>
<dbReference type="InterPro" id="IPR014730">
    <property type="entry name" value="ETF_a/b_N"/>
</dbReference>
<dbReference type="EMBL" id="SOHK01000017">
    <property type="protein sequence ID" value="TFD64254.1"/>
    <property type="molecule type" value="Genomic_DNA"/>
</dbReference>
<dbReference type="Proteomes" id="UP000298154">
    <property type="component" value="Unassembled WGS sequence"/>
</dbReference>
<dbReference type="InterPro" id="IPR033948">
    <property type="entry name" value="ETF_beta_N"/>
</dbReference>
<evidence type="ECO:0000256" key="3">
    <source>
        <dbReference type="ARBA" id="ARBA00011355"/>
    </source>
</evidence>
<comment type="subunit">
    <text evidence="3">Heterodimer of an alpha and a beta subunit.</text>
</comment>
<keyword evidence="10" id="KW-1185">Reference proteome</keyword>